<evidence type="ECO:0000256" key="2">
    <source>
        <dbReference type="ARBA" id="ARBA00023015"/>
    </source>
</evidence>
<accession>A0A0B7NV24</accession>
<feature type="compositionally biased region" description="Basic and acidic residues" evidence="6">
    <location>
        <begin position="179"/>
        <end position="191"/>
    </location>
</feature>
<dbReference type="Gene3D" id="4.10.280.10">
    <property type="entry name" value="Helix-loop-helix DNA-binding domain"/>
    <property type="match status" value="1"/>
</dbReference>
<dbReference type="AlphaFoldDB" id="A0A0B7NV24"/>
<evidence type="ECO:0000256" key="4">
    <source>
        <dbReference type="ARBA" id="ARBA00023163"/>
    </source>
</evidence>
<dbReference type="PANTHER" id="PTHR15741:SF27">
    <property type="entry name" value="TRANSCRIPTION FACTOR AP-4"/>
    <property type="match status" value="1"/>
</dbReference>
<dbReference type="InterPro" id="IPR036638">
    <property type="entry name" value="HLH_DNA-bd_sf"/>
</dbReference>
<dbReference type="STRING" id="35722.A0A0B7NV24"/>
<reference evidence="8 9" key="1">
    <citation type="submission" date="2014-09" db="EMBL/GenBank/DDBJ databases">
        <authorList>
            <person name="Ellenberger Sabrina"/>
        </authorList>
    </citation>
    <scope>NUCLEOTIDE SEQUENCE [LARGE SCALE GENOMIC DNA]</scope>
    <source>
        <strain evidence="8 9">CBS 412.66</strain>
    </source>
</reference>
<feature type="compositionally biased region" description="Low complexity" evidence="6">
    <location>
        <begin position="94"/>
        <end position="113"/>
    </location>
</feature>
<comment type="subcellular location">
    <subcellularLocation>
        <location evidence="1">Nucleus</location>
    </subcellularLocation>
</comment>
<feature type="region of interest" description="Disordered" evidence="6">
    <location>
        <begin position="84"/>
        <end position="113"/>
    </location>
</feature>
<dbReference type="GO" id="GO:0005634">
    <property type="term" value="C:nucleus"/>
    <property type="evidence" value="ECO:0007669"/>
    <property type="project" value="UniProtKB-SubCell"/>
</dbReference>
<gene>
    <name evidence="8" type="primary">PARPA_13142.1 scaffold 45923</name>
</gene>
<dbReference type="PROSITE" id="PS50888">
    <property type="entry name" value="BHLH"/>
    <property type="match status" value="1"/>
</dbReference>
<dbReference type="SUPFAM" id="SSF47459">
    <property type="entry name" value="HLH, helix-loop-helix DNA-binding domain"/>
    <property type="match status" value="1"/>
</dbReference>
<dbReference type="GO" id="GO:0046983">
    <property type="term" value="F:protein dimerization activity"/>
    <property type="evidence" value="ECO:0007669"/>
    <property type="project" value="InterPro"/>
</dbReference>
<evidence type="ECO:0000256" key="3">
    <source>
        <dbReference type="ARBA" id="ARBA00023125"/>
    </source>
</evidence>
<evidence type="ECO:0000256" key="5">
    <source>
        <dbReference type="ARBA" id="ARBA00023242"/>
    </source>
</evidence>
<evidence type="ECO:0000256" key="6">
    <source>
        <dbReference type="SAM" id="MobiDB-lite"/>
    </source>
</evidence>
<feature type="domain" description="BHLH" evidence="7">
    <location>
        <begin position="202"/>
        <end position="253"/>
    </location>
</feature>
<dbReference type="Proteomes" id="UP000054107">
    <property type="component" value="Unassembled WGS sequence"/>
</dbReference>
<keyword evidence="4" id="KW-0804">Transcription</keyword>
<sequence>MNKLDWSTEYLDECPPQYQTKAELDHQAISMYPVPPFYATSPSISPTSSVMYGNEPFMTSPYMARHHGTGSPDSLMSAFSVTQPIYHHPPVPPQLVQSSSTSTDHSTDSASSTASTAYLNETIAKASALPESFYPEFLQYSNESFEQGTSEDKDSNAKKRRRSGKGQQPQQVEDDDRDEERRPARKQKVEPQQDLSANVTELRRQIHIQSEQKRRAQIKDGFEDLRTELPACLNKKMSKVTLLHRTVQHIQHLKSTQMTILTELERLVQENEQLKRQVFYVDCIRRSQFIHMINSFQQGVLQKQALENMYSIRNM</sequence>
<keyword evidence="9" id="KW-1185">Reference proteome</keyword>
<dbReference type="Pfam" id="PF00010">
    <property type="entry name" value="HLH"/>
    <property type="match status" value="1"/>
</dbReference>
<proteinExistence type="predicted"/>
<keyword evidence="3" id="KW-0238">DNA-binding</keyword>
<dbReference type="PANTHER" id="PTHR15741">
    <property type="entry name" value="BASIC HELIX-LOOP-HELIX ZIP TRANSCRIPTION FACTOR"/>
    <property type="match status" value="1"/>
</dbReference>
<dbReference type="InterPro" id="IPR011598">
    <property type="entry name" value="bHLH_dom"/>
</dbReference>
<evidence type="ECO:0000313" key="8">
    <source>
        <dbReference type="EMBL" id="CEP18834.1"/>
    </source>
</evidence>
<evidence type="ECO:0000256" key="1">
    <source>
        <dbReference type="ARBA" id="ARBA00004123"/>
    </source>
</evidence>
<dbReference type="GO" id="GO:0000978">
    <property type="term" value="F:RNA polymerase II cis-regulatory region sequence-specific DNA binding"/>
    <property type="evidence" value="ECO:0007669"/>
    <property type="project" value="TreeGrafter"/>
</dbReference>
<dbReference type="OrthoDB" id="5778525at2759"/>
<feature type="region of interest" description="Disordered" evidence="6">
    <location>
        <begin position="144"/>
        <end position="210"/>
    </location>
</feature>
<organism evidence="8 9">
    <name type="scientific">Parasitella parasitica</name>
    <dbReference type="NCBI Taxonomy" id="35722"/>
    <lineage>
        <taxon>Eukaryota</taxon>
        <taxon>Fungi</taxon>
        <taxon>Fungi incertae sedis</taxon>
        <taxon>Mucoromycota</taxon>
        <taxon>Mucoromycotina</taxon>
        <taxon>Mucoromycetes</taxon>
        <taxon>Mucorales</taxon>
        <taxon>Mucorineae</taxon>
        <taxon>Mucoraceae</taxon>
        <taxon>Parasitella</taxon>
    </lineage>
</organism>
<protein>
    <recommendedName>
        <fullName evidence="7">BHLH domain-containing protein</fullName>
    </recommendedName>
</protein>
<evidence type="ECO:0000313" key="9">
    <source>
        <dbReference type="Proteomes" id="UP000054107"/>
    </source>
</evidence>
<dbReference type="EMBL" id="LN733911">
    <property type="protein sequence ID" value="CEP18834.1"/>
    <property type="molecule type" value="Genomic_DNA"/>
</dbReference>
<keyword evidence="5" id="KW-0539">Nucleus</keyword>
<keyword evidence="2" id="KW-0805">Transcription regulation</keyword>
<dbReference type="InterPro" id="IPR052207">
    <property type="entry name" value="Max-like/E-box_TFs"/>
</dbReference>
<dbReference type="GO" id="GO:0000981">
    <property type="term" value="F:DNA-binding transcription factor activity, RNA polymerase II-specific"/>
    <property type="evidence" value="ECO:0007669"/>
    <property type="project" value="TreeGrafter"/>
</dbReference>
<dbReference type="SMART" id="SM00353">
    <property type="entry name" value="HLH"/>
    <property type="match status" value="1"/>
</dbReference>
<evidence type="ECO:0000259" key="7">
    <source>
        <dbReference type="PROSITE" id="PS50888"/>
    </source>
</evidence>
<name>A0A0B7NV24_9FUNG</name>
<dbReference type="CDD" id="cd11405">
    <property type="entry name" value="bHLHzip_MLXIP_like"/>
    <property type="match status" value="1"/>
</dbReference>